<sequence length="56" mass="6637">MIYLKYVYSDIENIHQANKVRRKRCSAVEDFNRIEEPSIVEIGSIMNSNCSLLWKM</sequence>
<dbReference type="AlphaFoldDB" id="A0A0F6H3A2"/>
<proteinExistence type="predicted"/>
<comment type="caution">
    <text evidence="1">The sequence shown here is derived from an EMBL/GenBank/DDBJ whole genome shotgun (WGS) entry which is preliminary data.</text>
</comment>
<protein>
    <submittedName>
        <fullName evidence="1">Uncharacterized protein</fullName>
    </submittedName>
</protein>
<dbReference type="EMBL" id="AHNQ02000059">
    <property type="protein sequence ID" value="EKO22663.1"/>
    <property type="molecule type" value="Genomic_DNA"/>
</dbReference>
<evidence type="ECO:0000313" key="1">
    <source>
        <dbReference type="EMBL" id="EKO22663.1"/>
    </source>
</evidence>
<gene>
    <name evidence="1" type="ORF">LEP1GSC104_0025</name>
</gene>
<evidence type="ECO:0000313" key="2">
    <source>
        <dbReference type="Proteomes" id="UP000006324"/>
    </source>
</evidence>
<dbReference type="Proteomes" id="UP000006324">
    <property type="component" value="Unassembled WGS sequence"/>
</dbReference>
<organism evidence="1 2">
    <name type="scientific">Leptospira interrogans str. UI 12621</name>
    <dbReference type="NCBI Taxonomy" id="1049937"/>
    <lineage>
        <taxon>Bacteria</taxon>
        <taxon>Pseudomonadati</taxon>
        <taxon>Spirochaetota</taxon>
        <taxon>Spirochaetia</taxon>
        <taxon>Leptospirales</taxon>
        <taxon>Leptospiraceae</taxon>
        <taxon>Leptospira</taxon>
    </lineage>
</organism>
<reference evidence="1 2" key="1">
    <citation type="submission" date="2012-09" db="EMBL/GenBank/DDBJ databases">
        <authorList>
            <person name="Harkins D.M."/>
            <person name="Durkin A.S."/>
            <person name="Brinkac L.M."/>
            <person name="Selengut J.D."/>
            <person name="Sanka R."/>
            <person name="DePew J."/>
            <person name="Purushe J."/>
            <person name="Chanthongthip A."/>
            <person name="Lattana O."/>
            <person name="Phetsouvanh R."/>
            <person name="Newton P.N."/>
            <person name="Vinetz J.M."/>
            <person name="Sutton G.G."/>
            <person name="Nelson W.C."/>
            <person name="Fouts D.E."/>
        </authorList>
    </citation>
    <scope>NUCLEOTIDE SEQUENCE [LARGE SCALE GENOMIC DNA]</scope>
    <source>
        <strain evidence="1 2">UI 12621</strain>
    </source>
</reference>
<name>A0A0F6H3A2_LEPIR</name>
<accession>A0A0F6H3A2</accession>